<evidence type="ECO:0000256" key="9">
    <source>
        <dbReference type="SAM" id="Phobius"/>
    </source>
</evidence>
<dbReference type="GO" id="GO:0005524">
    <property type="term" value="F:ATP binding"/>
    <property type="evidence" value="ECO:0007669"/>
    <property type="project" value="UniProtKB-KW"/>
</dbReference>
<evidence type="ECO:0000256" key="6">
    <source>
        <dbReference type="ARBA" id="ARBA00022777"/>
    </source>
</evidence>
<dbReference type="PANTHER" id="PTHR43065:SF46">
    <property type="entry name" value="C4-DICARBOXYLATE TRANSPORT SENSOR PROTEIN DCTB"/>
    <property type="match status" value="1"/>
</dbReference>
<dbReference type="PANTHER" id="PTHR43065">
    <property type="entry name" value="SENSOR HISTIDINE KINASE"/>
    <property type="match status" value="1"/>
</dbReference>
<keyword evidence="7" id="KW-0067">ATP-binding</keyword>
<evidence type="ECO:0000256" key="5">
    <source>
        <dbReference type="ARBA" id="ARBA00022741"/>
    </source>
</evidence>
<evidence type="ECO:0000256" key="1">
    <source>
        <dbReference type="ARBA" id="ARBA00000085"/>
    </source>
</evidence>
<accession>A0A5J6SNC9</accession>
<keyword evidence="3" id="KW-0597">Phosphoprotein</keyword>
<evidence type="ECO:0000256" key="2">
    <source>
        <dbReference type="ARBA" id="ARBA00012438"/>
    </source>
</evidence>
<keyword evidence="9" id="KW-0812">Transmembrane</keyword>
<keyword evidence="4" id="KW-0808">Transferase</keyword>
<dbReference type="InterPro" id="IPR003661">
    <property type="entry name" value="HisK_dim/P_dom"/>
</dbReference>
<evidence type="ECO:0000259" key="10">
    <source>
        <dbReference type="PROSITE" id="PS50109"/>
    </source>
</evidence>
<dbReference type="InterPro" id="IPR036097">
    <property type="entry name" value="HisK_dim/P_sf"/>
</dbReference>
<organism evidence="11 12">
    <name type="scientific">Psychrobacillus glaciei</name>
    <dbReference type="NCBI Taxonomy" id="2283160"/>
    <lineage>
        <taxon>Bacteria</taxon>
        <taxon>Bacillati</taxon>
        <taxon>Bacillota</taxon>
        <taxon>Bacilli</taxon>
        <taxon>Bacillales</taxon>
        <taxon>Bacillaceae</taxon>
        <taxon>Psychrobacillus</taxon>
    </lineage>
</organism>
<dbReference type="EMBL" id="CP031223">
    <property type="protein sequence ID" value="QFF97717.1"/>
    <property type="molecule type" value="Genomic_DNA"/>
</dbReference>
<feature type="transmembrane region" description="Helical" evidence="9">
    <location>
        <begin position="158"/>
        <end position="177"/>
    </location>
</feature>
<feature type="domain" description="Histidine kinase" evidence="10">
    <location>
        <begin position="205"/>
        <end position="412"/>
    </location>
</feature>
<dbReference type="CDD" id="cd00082">
    <property type="entry name" value="HisKA"/>
    <property type="match status" value="1"/>
</dbReference>
<dbReference type="SMART" id="SM00388">
    <property type="entry name" value="HisKA"/>
    <property type="match status" value="1"/>
</dbReference>
<dbReference type="SMART" id="SM00387">
    <property type="entry name" value="HATPase_c"/>
    <property type="match status" value="1"/>
</dbReference>
<dbReference type="Pfam" id="PF02518">
    <property type="entry name" value="HATPase_c"/>
    <property type="match status" value="1"/>
</dbReference>
<protein>
    <recommendedName>
        <fullName evidence="2">histidine kinase</fullName>
        <ecNumber evidence="2">2.7.13.3</ecNumber>
    </recommendedName>
</protein>
<feature type="transmembrane region" description="Helical" evidence="9">
    <location>
        <begin position="99"/>
        <end position="117"/>
    </location>
</feature>
<keyword evidence="5" id="KW-0547">Nucleotide-binding</keyword>
<reference evidence="11 12" key="1">
    <citation type="submission" date="2018-07" db="EMBL/GenBank/DDBJ databases">
        <title>Complete genome sequence of Psychrobacillus sp. PB01, isolated from iceberg, and comparative genome analysis of Psychrobacillus strains.</title>
        <authorList>
            <person name="Lee P.C."/>
        </authorList>
    </citation>
    <scope>NUCLEOTIDE SEQUENCE [LARGE SCALE GENOMIC DNA]</scope>
    <source>
        <strain evidence="11 12">PB01</strain>
    </source>
</reference>
<dbReference type="SUPFAM" id="SSF47384">
    <property type="entry name" value="Homodimeric domain of signal transducing histidine kinase"/>
    <property type="match status" value="1"/>
</dbReference>
<dbReference type="AlphaFoldDB" id="A0A5J6SNC9"/>
<dbReference type="InterPro" id="IPR036890">
    <property type="entry name" value="HATPase_C_sf"/>
</dbReference>
<feature type="transmembrane region" description="Helical" evidence="9">
    <location>
        <begin position="69"/>
        <end position="93"/>
    </location>
</feature>
<dbReference type="PROSITE" id="PS50109">
    <property type="entry name" value="HIS_KIN"/>
    <property type="match status" value="1"/>
</dbReference>
<evidence type="ECO:0000313" key="11">
    <source>
        <dbReference type="EMBL" id="QFF97717.1"/>
    </source>
</evidence>
<sequence length="431" mass="49022">MELTMHLFFNLSLLIVLLFFSMLWTDRLNNMGSIKIVATLYFVLSFLICFAFSYPIHEGFLFDLKNIPLMISGLYMGLGPLLGILTICIRGFYGFDSGFWVTAILYGVISLSLWKFSPLFLKQSSNYRILFSVVLTFLFSLAQTILELIHLPYHLYDLYFAFLFIQPLAVGMIAYFIEEIYKSIQLRHQLLHTKRLEAVEQMGAAISHEIRNPLTAAIGFVQLLQMENISKENRVQYLSIIKKELKSAERVIQDYLTFSQPEIRLSETLFVHEELQQAIQLLQPTANRNSVQIVTIFLNDIIIKGDRQKFHQCLVNIMKNAIEAMPSGGVLTVELESNPTNVSILFSDTGAGMTSEQLEHLGEPYYSTKGTRGTGLGMMVVYSIVRAMNGTIHVESEVGVGTTFKFTFISLPTTLDKKEIIEETEKSFVMI</sequence>
<dbReference type="Pfam" id="PF00512">
    <property type="entry name" value="HisKA"/>
    <property type="match status" value="1"/>
</dbReference>
<keyword evidence="12" id="KW-1185">Reference proteome</keyword>
<dbReference type="GO" id="GO:0000155">
    <property type="term" value="F:phosphorelay sensor kinase activity"/>
    <property type="evidence" value="ECO:0007669"/>
    <property type="project" value="InterPro"/>
</dbReference>
<keyword evidence="9" id="KW-1133">Transmembrane helix</keyword>
<evidence type="ECO:0000256" key="7">
    <source>
        <dbReference type="ARBA" id="ARBA00022840"/>
    </source>
</evidence>
<keyword evidence="6 11" id="KW-0418">Kinase</keyword>
<name>A0A5J6SNC9_9BACI</name>
<evidence type="ECO:0000256" key="3">
    <source>
        <dbReference type="ARBA" id="ARBA00022553"/>
    </source>
</evidence>
<dbReference type="Proteomes" id="UP000325517">
    <property type="component" value="Chromosome"/>
</dbReference>
<dbReference type="SUPFAM" id="SSF55874">
    <property type="entry name" value="ATPase domain of HSP90 chaperone/DNA topoisomerase II/histidine kinase"/>
    <property type="match status" value="1"/>
</dbReference>
<feature type="transmembrane region" description="Helical" evidence="9">
    <location>
        <begin position="129"/>
        <end position="146"/>
    </location>
</feature>
<dbReference type="KEGG" id="psyo:PB01_02225"/>
<evidence type="ECO:0000313" key="12">
    <source>
        <dbReference type="Proteomes" id="UP000325517"/>
    </source>
</evidence>
<dbReference type="Gene3D" id="3.30.565.10">
    <property type="entry name" value="Histidine kinase-like ATPase, C-terminal domain"/>
    <property type="match status" value="1"/>
</dbReference>
<dbReference type="Gene3D" id="1.10.287.130">
    <property type="match status" value="1"/>
</dbReference>
<evidence type="ECO:0000256" key="4">
    <source>
        <dbReference type="ARBA" id="ARBA00022679"/>
    </source>
</evidence>
<keyword evidence="9" id="KW-0472">Membrane</keyword>
<keyword evidence="8" id="KW-0902">Two-component regulatory system</keyword>
<proteinExistence type="predicted"/>
<dbReference type="OrthoDB" id="9815750at2"/>
<feature type="transmembrane region" description="Helical" evidence="9">
    <location>
        <begin position="7"/>
        <end position="24"/>
    </location>
</feature>
<dbReference type="InterPro" id="IPR003594">
    <property type="entry name" value="HATPase_dom"/>
</dbReference>
<gene>
    <name evidence="11" type="ORF">PB01_02225</name>
</gene>
<dbReference type="EC" id="2.7.13.3" evidence="2"/>
<dbReference type="PRINTS" id="PR00344">
    <property type="entry name" value="BCTRLSENSOR"/>
</dbReference>
<feature type="transmembrane region" description="Helical" evidence="9">
    <location>
        <begin position="36"/>
        <end position="57"/>
    </location>
</feature>
<dbReference type="InterPro" id="IPR005467">
    <property type="entry name" value="His_kinase_dom"/>
</dbReference>
<comment type="catalytic activity">
    <reaction evidence="1">
        <text>ATP + protein L-histidine = ADP + protein N-phospho-L-histidine.</text>
        <dbReference type="EC" id="2.7.13.3"/>
    </reaction>
</comment>
<dbReference type="InterPro" id="IPR004358">
    <property type="entry name" value="Sig_transdc_His_kin-like_C"/>
</dbReference>
<evidence type="ECO:0000256" key="8">
    <source>
        <dbReference type="ARBA" id="ARBA00023012"/>
    </source>
</evidence>